<organism evidence="1 2">
    <name type="scientific">Hydra vulgaris</name>
    <name type="common">Hydra</name>
    <name type="synonym">Hydra attenuata</name>
    <dbReference type="NCBI Taxonomy" id="6087"/>
    <lineage>
        <taxon>Eukaryota</taxon>
        <taxon>Metazoa</taxon>
        <taxon>Cnidaria</taxon>
        <taxon>Hydrozoa</taxon>
        <taxon>Hydroidolina</taxon>
        <taxon>Anthoathecata</taxon>
        <taxon>Aplanulata</taxon>
        <taxon>Hydridae</taxon>
        <taxon>Hydra</taxon>
    </lineage>
</organism>
<name>A0ABM4CRH3_HYDVU</name>
<keyword evidence="1" id="KW-1185">Reference proteome</keyword>
<dbReference type="PANTHER" id="PTHR45913:SF10">
    <property type="entry name" value="DUF4371 DOMAIN-CONTAINING PROTEIN"/>
    <property type="match status" value="1"/>
</dbReference>
<accession>A0ABM4CRH3</accession>
<evidence type="ECO:0000313" key="1">
    <source>
        <dbReference type="Proteomes" id="UP001652625"/>
    </source>
</evidence>
<dbReference type="SUPFAM" id="SSF53098">
    <property type="entry name" value="Ribonuclease H-like"/>
    <property type="match status" value="1"/>
</dbReference>
<gene>
    <name evidence="2" type="primary">LOC136086129</name>
</gene>
<dbReference type="InterPro" id="IPR012337">
    <property type="entry name" value="RNaseH-like_sf"/>
</dbReference>
<protein>
    <submittedName>
        <fullName evidence="2">General transcription factor II-I repeat domain-containing protein 2B-like</fullName>
    </submittedName>
</protein>
<evidence type="ECO:0000313" key="2">
    <source>
        <dbReference type="RefSeq" id="XP_065664474.1"/>
    </source>
</evidence>
<dbReference type="RefSeq" id="XP_065664474.1">
    <property type="nucleotide sequence ID" value="XM_065808402.1"/>
</dbReference>
<dbReference type="GeneID" id="136086129"/>
<sequence>MVKYITASGVQEELLELLPMKGQTRGENIAESVLKCLETKNINIERIVSIATDEAPSMIAKNKGVIKLFSSHVSHEIISFHCILHKEALVAKSLGPTSQLKNVMEIIVPIVNFIRTKLLNHRIFTALLEKMDFIHKELVTFTAVRWLSREKTLKRFSECLSEITKFLAVKNFNEEHCKLLKNPFFFFFKQLRFQQGCKQPLINVGSYWNKKDEDCRAR</sequence>
<proteinExistence type="predicted"/>
<dbReference type="Proteomes" id="UP001652625">
    <property type="component" value="Chromosome 10"/>
</dbReference>
<reference evidence="2" key="1">
    <citation type="submission" date="2025-08" db="UniProtKB">
        <authorList>
            <consortium name="RefSeq"/>
        </authorList>
    </citation>
    <scope>IDENTIFICATION</scope>
</reference>
<dbReference type="PANTHER" id="PTHR45913">
    <property type="entry name" value="EPM2A-INTERACTING PROTEIN 1"/>
    <property type="match status" value="1"/>
</dbReference>